<accession>A0A7R9IDK0</accession>
<dbReference type="EMBL" id="OE001061">
    <property type="protein sequence ID" value="CAD7455884.1"/>
    <property type="molecule type" value="Genomic_DNA"/>
</dbReference>
<dbReference type="InterPro" id="IPR013783">
    <property type="entry name" value="Ig-like_fold"/>
</dbReference>
<reference evidence="2" key="1">
    <citation type="submission" date="2020-11" db="EMBL/GenBank/DDBJ databases">
        <authorList>
            <person name="Tran Van P."/>
        </authorList>
    </citation>
    <scope>NUCLEOTIDE SEQUENCE</scope>
</reference>
<proteinExistence type="predicted"/>
<dbReference type="AlphaFoldDB" id="A0A7R9IDK0"/>
<evidence type="ECO:0000313" key="2">
    <source>
        <dbReference type="EMBL" id="CAD7455884.1"/>
    </source>
</evidence>
<name>A0A7R9IDK0_9NEOP</name>
<protein>
    <recommendedName>
        <fullName evidence="1">Ig-like domain-containing protein</fullName>
    </recommendedName>
</protein>
<dbReference type="InterPro" id="IPR036179">
    <property type="entry name" value="Ig-like_dom_sf"/>
</dbReference>
<dbReference type="Gene3D" id="2.60.40.10">
    <property type="entry name" value="Immunoglobulins"/>
    <property type="match status" value="1"/>
</dbReference>
<sequence length="113" mass="12539">MPMTRIIICSRKSLMGNLDVVIPPDIISDEETTDGGVAPENGSVRLRCKATGVPEPMVLWRREDSKTIVLRHDGGREKQGLLTTLVSRLRGVKGEVPTSEKNYFDGLCNWCLL</sequence>
<dbReference type="InterPro" id="IPR007110">
    <property type="entry name" value="Ig-like_dom"/>
</dbReference>
<organism evidence="2">
    <name type="scientific">Timema tahoe</name>
    <dbReference type="NCBI Taxonomy" id="61484"/>
    <lineage>
        <taxon>Eukaryota</taxon>
        <taxon>Metazoa</taxon>
        <taxon>Ecdysozoa</taxon>
        <taxon>Arthropoda</taxon>
        <taxon>Hexapoda</taxon>
        <taxon>Insecta</taxon>
        <taxon>Pterygota</taxon>
        <taxon>Neoptera</taxon>
        <taxon>Polyneoptera</taxon>
        <taxon>Phasmatodea</taxon>
        <taxon>Timematodea</taxon>
        <taxon>Timematoidea</taxon>
        <taxon>Timematidae</taxon>
        <taxon>Timema</taxon>
    </lineage>
</organism>
<dbReference type="SUPFAM" id="SSF48726">
    <property type="entry name" value="Immunoglobulin"/>
    <property type="match status" value="1"/>
</dbReference>
<evidence type="ECO:0000259" key="1">
    <source>
        <dbReference type="PROSITE" id="PS50835"/>
    </source>
</evidence>
<gene>
    <name evidence="2" type="ORF">TTEB3V08_LOCUS3934</name>
</gene>
<feature type="domain" description="Ig-like" evidence="1">
    <location>
        <begin position="24"/>
        <end position="67"/>
    </location>
</feature>
<dbReference type="PROSITE" id="PS50835">
    <property type="entry name" value="IG_LIKE"/>
    <property type="match status" value="1"/>
</dbReference>